<reference evidence="3 4" key="1">
    <citation type="submission" date="2014-02" db="EMBL/GenBank/DDBJ databases">
        <authorList>
            <person name="Sears C."/>
            <person name="Carroll K."/>
            <person name="Sack B.R."/>
            <person name="Qadri F."/>
            <person name="Myers L.L."/>
            <person name="Chung G.-T."/>
            <person name="Escheverria P."/>
            <person name="Fraser C.M."/>
            <person name="Sadzewicz L."/>
            <person name="Shefchek K.A."/>
            <person name="Tallon L."/>
            <person name="Das S.P."/>
            <person name="Daugherty S."/>
            <person name="Mongodin E.F."/>
        </authorList>
    </citation>
    <scope>NUCLEOTIDE SEQUENCE [LARGE SCALE GENOMIC DNA]</scope>
    <source>
        <strain evidence="3 4">S36L11</strain>
    </source>
</reference>
<dbReference type="NCBIfam" id="TIGR01554">
    <property type="entry name" value="major_cap_HK97"/>
    <property type="match status" value="1"/>
</dbReference>
<gene>
    <name evidence="3" type="ORF">M136_3753</name>
</gene>
<dbReference type="InterPro" id="IPR054612">
    <property type="entry name" value="Phage_capsid-like_C"/>
</dbReference>
<evidence type="ECO:0000256" key="1">
    <source>
        <dbReference type="ARBA" id="ARBA00004328"/>
    </source>
</evidence>
<protein>
    <submittedName>
        <fullName evidence="3">Phage major capsid protein, HK97 family</fullName>
    </submittedName>
</protein>
<sequence length="414" mass="45387">MPREKSITDLKDERTQLSIRAKAITDGARAEKRMLNEGENTELGEIQCRMTDINMEIATKEAENRGKGTPHVEPGQERFSLRRSLANYISGQGQHDADASVIEAATRLHNSAGVTRSSQNSLVIPMSLEKRAMFTAATESATGVVIDQEQQELLLPLQSSLVLAQAGTRFMTGLQGDIYWPKYSGSNVFWEGENAKAKDGAGQFSKGDAYKPKRLTAYVDISEQLLVQENTSVEAIIRQTLAAAIAQKVEQTAFGTHAHNDNTPDGLFQTVPAINGVMDWAKIVELETNADINNALFGNLAYIMHPSLVGKAKTKVKDASGAGGFIFGDKGEGTLNGYKALRTNNLPKGLQTAKDEFGIVFGNWNDYFIGQWGALEIKVDPYSRMLEGVVRLVINSYWNMGMIRPESFSIASMK</sequence>
<dbReference type="InterPro" id="IPR024455">
    <property type="entry name" value="Phage_capsid"/>
</dbReference>
<dbReference type="EMBL" id="JGDJ01000262">
    <property type="protein sequence ID" value="EXZ26975.1"/>
    <property type="molecule type" value="Genomic_DNA"/>
</dbReference>
<evidence type="ECO:0000259" key="2">
    <source>
        <dbReference type="Pfam" id="PF05065"/>
    </source>
</evidence>
<dbReference type="PATRIC" id="fig|1339327.3.peg.4285"/>
<evidence type="ECO:0000313" key="3">
    <source>
        <dbReference type="EMBL" id="EXZ26975.1"/>
    </source>
</evidence>
<accession>A0A015WYK1</accession>
<dbReference type="SUPFAM" id="SSF56563">
    <property type="entry name" value="Major capsid protein gp5"/>
    <property type="match status" value="1"/>
</dbReference>
<organism evidence="3 4">
    <name type="scientific">Bacteroides fragilis str. S36L11</name>
    <dbReference type="NCBI Taxonomy" id="1339327"/>
    <lineage>
        <taxon>Bacteria</taxon>
        <taxon>Pseudomonadati</taxon>
        <taxon>Bacteroidota</taxon>
        <taxon>Bacteroidia</taxon>
        <taxon>Bacteroidales</taxon>
        <taxon>Bacteroidaceae</taxon>
        <taxon>Bacteroides</taxon>
    </lineage>
</organism>
<evidence type="ECO:0000313" key="4">
    <source>
        <dbReference type="Proteomes" id="UP000022082"/>
    </source>
</evidence>
<comment type="subcellular location">
    <subcellularLocation>
        <location evidence="1">Virion</location>
    </subcellularLocation>
</comment>
<feature type="domain" description="Phage capsid-like C-terminal" evidence="2">
    <location>
        <begin position="148"/>
        <end position="410"/>
    </location>
</feature>
<dbReference type="AlphaFoldDB" id="A0A015WYK1"/>
<proteinExistence type="predicted"/>
<dbReference type="Pfam" id="PF05065">
    <property type="entry name" value="Phage_capsid"/>
    <property type="match status" value="1"/>
</dbReference>
<dbReference type="RefSeq" id="WP_032557348.1">
    <property type="nucleotide sequence ID" value="NZ_JGDJ01000262.1"/>
</dbReference>
<name>A0A015WYK1_BACFG</name>
<dbReference type="Proteomes" id="UP000022082">
    <property type="component" value="Unassembled WGS sequence"/>
</dbReference>
<comment type="caution">
    <text evidence="3">The sequence shown here is derived from an EMBL/GenBank/DDBJ whole genome shotgun (WGS) entry which is preliminary data.</text>
</comment>